<evidence type="ECO:0000313" key="2">
    <source>
        <dbReference type="Proteomes" id="UP000507245"/>
    </source>
</evidence>
<name>A0A6J5WED0_PRUAR</name>
<gene>
    <name evidence="1" type="ORF">ORAREDHAP_LOCUS11357</name>
</gene>
<reference evidence="2" key="1">
    <citation type="journal article" date="2020" name="Genome Biol.">
        <title>Gamete binning: chromosome-level and haplotype-resolved genome assembly enabled by high-throughput single-cell sequencing of gamete genomes.</title>
        <authorList>
            <person name="Campoy J.A."/>
            <person name="Sun H."/>
            <person name="Goel M."/>
            <person name="Jiao W.-B."/>
            <person name="Folz-Donahue K."/>
            <person name="Wang N."/>
            <person name="Rubio M."/>
            <person name="Liu C."/>
            <person name="Kukat C."/>
            <person name="Ruiz D."/>
            <person name="Huettel B."/>
            <person name="Schneeberger K."/>
        </authorList>
    </citation>
    <scope>NUCLEOTIDE SEQUENCE [LARGE SCALE GENOMIC DNA]</scope>
    <source>
        <strain evidence="2">cv. Rojo Pasion</strain>
    </source>
</reference>
<keyword evidence="2" id="KW-1185">Reference proteome</keyword>
<sequence length="102" mass="11123">MTNTIFGATVTTQVMMTHSTGELFGSFRRHPRASINRRDDSSDPWVRNGLHELLSFRPGLPGQILFDGVETPIGWTCSKGGGFGILQGARMAAIAKFIVVTE</sequence>
<dbReference type="EMBL" id="CAEKKB010000002">
    <property type="protein sequence ID" value="CAB4298703.1"/>
    <property type="molecule type" value="Genomic_DNA"/>
</dbReference>
<organism evidence="1 2">
    <name type="scientific">Prunus armeniaca</name>
    <name type="common">Apricot</name>
    <name type="synonym">Armeniaca vulgaris</name>
    <dbReference type="NCBI Taxonomy" id="36596"/>
    <lineage>
        <taxon>Eukaryota</taxon>
        <taxon>Viridiplantae</taxon>
        <taxon>Streptophyta</taxon>
        <taxon>Embryophyta</taxon>
        <taxon>Tracheophyta</taxon>
        <taxon>Spermatophyta</taxon>
        <taxon>Magnoliopsida</taxon>
        <taxon>eudicotyledons</taxon>
        <taxon>Gunneridae</taxon>
        <taxon>Pentapetalae</taxon>
        <taxon>rosids</taxon>
        <taxon>fabids</taxon>
        <taxon>Rosales</taxon>
        <taxon>Rosaceae</taxon>
        <taxon>Amygdaloideae</taxon>
        <taxon>Amygdaleae</taxon>
        <taxon>Prunus</taxon>
    </lineage>
</organism>
<accession>A0A6J5WED0</accession>
<protein>
    <submittedName>
        <fullName evidence="1">Uncharacterized protein</fullName>
    </submittedName>
</protein>
<dbReference type="AlphaFoldDB" id="A0A6J5WED0"/>
<proteinExistence type="predicted"/>
<dbReference type="Proteomes" id="UP000507245">
    <property type="component" value="Unassembled WGS sequence"/>
</dbReference>
<evidence type="ECO:0000313" key="1">
    <source>
        <dbReference type="EMBL" id="CAB4298703.1"/>
    </source>
</evidence>